<dbReference type="SMART" id="SM00225">
    <property type="entry name" value="BTB"/>
    <property type="match status" value="1"/>
</dbReference>
<dbReference type="InterPro" id="IPR000210">
    <property type="entry name" value="BTB/POZ_dom"/>
</dbReference>
<gene>
    <name evidence="2" type="ORF">OBBRIDRAFT_125880</name>
</gene>
<protein>
    <recommendedName>
        <fullName evidence="1">BTB domain-containing protein</fullName>
    </recommendedName>
</protein>
<evidence type="ECO:0000259" key="1">
    <source>
        <dbReference type="PROSITE" id="PS50097"/>
    </source>
</evidence>
<keyword evidence="3" id="KW-1185">Reference proteome</keyword>
<proteinExistence type="predicted"/>
<reference evidence="2 3" key="1">
    <citation type="submission" date="2016-07" db="EMBL/GenBank/DDBJ databases">
        <title>Draft genome of the white-rot fungus Obba rivulosa 3A-2.</title>
        <authorList>
            <consortium name="DOE Joint Genome Institute"/>
            <person name="Miettinen O."/>
            <person name="Riley R."/>
            <person name="Acob R."/>
            <person name="Barry K."/>
            <person name="Cullen D."/>
            <person name="De Vries R."/>
            <person name="Hainaut M."/>
            <person name="Hatakka A."/>
            <person name="Henrissat B."/>
            <person name="Hilden K."/>
            <person name="Kuo R."/>
            <person name="Labutti K."/>
            <person name="Lipzen A."/>
            <person name="Makela M.R."/>
            <person name="Sandor L."/>
            <person name="Spatafora J.W."/>
            <person name="Grigoriev I.V."/>
            <person name="Hibbett D.S."/>
        </authorList>
    </citation>
    <scope>NUCLEOTIDE SEQUENCE [LARGE SCALE GENOMIC DNA]</scope>
    <source>
        <strain evidence="2 3">3A-2</strain>
    </source>
</reference>
<sequence>MMSKYFDYPDADLVLRSSGPDNIVEFRVHRCILAAASPFFRHMFALPQDPFTSKQIPAVDVSESNTVLEMLLQFVYPIPDPPIATLDELTPVLAVAMKYDMTPAIASLRRLLMQPAFLEADPTRVYAIAARFDLEEEARLASAHTLRVNVLELAPSDELRHISAYAYHKLLALHRTRAAAAQALLVLPEDVKCMSCNGYTTFAVPRWWKDFEARAREELGARPMSEVVCSLGFLARAAQTGCERCAGSILDAHWWLERLRKGIDDLPSTI</sequence>
<dbReference type="CDD" id="cd18186">
    <property type="entry name" value="BTB_POZ_ZBTB_KLHL-like"/>
    <property type="match status" value="1"/>
</dbReference>
<feature type="domain" description="BTB" evidence="1">
    <location>
        <begin position="11"/>
        <end position="76"/>
    </location>
</feature>
<dbReference type="Proteomes" id="UP000250043">
    <property type="component" value="Unassembled WGS sequence"/>
</dbReference>
<accession>A0A8E2J4R3</accession>
<dbReference type="SUPFAM" id="SSF54695">
    <property type="entry name" value="POZ domain"/>
    <property type="match status" value="1"/>
</dbReference>
<dbReference type="OrthoDB" id="71307at2759"/>
<evidence type="ECO:0000313" key="3">
    <source>
        <dbReference type="Proteomes" id="UP000250043"/>
    </source>
</evidence>
<dbReference type="EMBL" id="KV722343">
    <property type="protein sequence ID" value="OCH94553.1"/>
    <property type="molecule type" value="Genomic_DNA"/>
</dbReference>
<dbReference type="Pfam" id="PF00651">
    <property type="entry name" value="BTB"/>
    <property type="match status" value="1"/>
</dbReference>
<name>A0A8E2J4R3_9APHY</name>
<organism evidence="2 3">
    <name type="scientific">Obba rivulosa</name>
    <dbReference type="NCBI Taxonomy" id="1052685"/>
    <lineage>
        <taxon>Eukaryota</taxon>
        <taxon>Fungi</taxon>
        <taxon>Dikarya</taxon>
        <taxon>Basidiomycota</taxon>
        <taxon>Agaricomycotina</taxon>
        <taxon>Agaricomycetes</taxon>
        <taxon>Polyporales</taxon>
        <taxon>Gelatoporiaceae</taxon>
        <taxon>Obba</taxon>
    </lineage>
</organism>
<dbReference type="Gene3D" id="3.30.710.10">
    <property type="entry name" value="Potassium Channel Kv1.1, Chain A"/>
    <property type="match status" value="1"/>
</dbReference>
<dbReference type="PROSITE" id="PS50097">
    <property type="entry name" value="BTB"/>
    <property type="match status" value="1"/>
</dbReference>
<dbReference type="AlphaFoldDB" id="A0A8E2J4R3"/>
<evidence type="ECO:0000313" key="2">
    <source>
        <dbReference type="EMBL" id="OCH94553.1"/>
    </source>
</evidence>
<dbReference type="InterPro" id="IPR011333">
    <property type="entry name" value="SKP1/BTB/POZ_sf"/>
</dbReference>